<organism evidence="2 3">
    <name type="scientific">Allacma fusca</name>
    <dbReference type="NCBI Taxonomy" id="39272"/>
    <lineage>
        <taxon>Eukaryota</taxon>
        <taxon>Metazoa</taxon>
        <taxon>Ecdysozoa</taxon>
        <taxon>Arthropoda</taxon>
        <taxon>Hexapoda</taxon>
        <taxon>Collembola</taxon>
        <taxon>Symphypleona</taxon>
        <taxon>Sminthuridae</taxon>
        <taxon>Allacma</taxon>
    </lineage>
</organism>
<evidence type="ECO:0000313" key="2">
    <source>
        <dbReference type="EMBL" id="CAG7721935.1"/>
    </source>
</evidence>
<gene>
    <name evidence="2" type="ORF">AFUS01_LOCUS11120</name>
</gene>
<name>A0A8J2P1E3_9HEXA</name>
<dbReference type="EMBL" id="CAJVCH010084663">
    <property type="protein sequence ID" value="CAG7721935.1"/>
    <property type="molecule type" value="Genomic_DNA"/>
</dbReference>
<protein>
    <submittedName>
        <fullName evidence="2">Uncharacterized protein</fullName>
    </submittedName>
</protein>
<dbReference type="Proteomes" id="UP000708208">
    <property type="component" value="Unassembled WGS sequence"/>
</dbReference>
<evidence type="ECO:0000313" key="3">
    <source>
        <dbReference type="Proteomes" id="UP000708208"/>
    </source>
</evidence>
<dbReference type="AlphaFoldDB" id="A0A8J2P1E3"/>
<keyword evidence="1" id="KW-0812">Transmembrane</keyword>
<sequence length="73" mass="8185">MGSSSEGMLALRRAFGSGHFDKLLVEKYFYAAFFSVFLGKSTAWILGRTPPWAMVTPDSNLFNSSSLRMASWR</sequence>
<keyword evidence="1" id="KW-1133">Transmembrane helix</keyword>
<accession>A0A8J2P1E3</accession>
<proteinExistence type="predicted"/>
<evidence type="ECO:0000256" key="1">
    <source>
        <dbReference type="SAM" id="Phobius"/>
    </source>
</evidence>
<dbReference type="OrthoDB" id="8194606at2759"/>
<feature type="transmembrane region" description="Helical" evidence="1">
    <location>
        <begin position="28"/>
        <end position="47"/>
    </location>
</feature>
<reference evidence="2" key="1">
    <citation type="submission" date="2021-06" db="EMBL/GenBank/DDBJ databases">
        <authorList>
            <person name="Hodson N. C."/>
            <person name="Mongue J. A."/>
            <person name="Jaron S. K."/>
        </authorList>
    </citation>
    <scope>NUCLEOTIDE SEQUENCE</scope>
</reference>
<keyword evidence="1" id="KW-0472">Membrane</keyword>
<comment type="caution">
    <text evidence="2">The sequence shown here is derived from an EMBL/GenBank/DDBJ whole genome shotgun (WGS) entry which is preliminary data.</text>
</comment>
<keyword evidence="3" id="KW-1185">Reference proteome</keyword>